<dbReference type="GO" id="GO:0005737">
    <property type="term" value="C:cytoplasm"/>
    <property type="evidence" value="ECO:0007669"/>
    <property type="project" value="UniProtKB-SubCell"/>
</dbReference>
<dbReference type="GO" id="GO:0016208">
    <property type="term" value="F:AMP binding"/>
    <property type="evidence" value="ECO:0007669"/>
    <property type="project" value="TreeGrafter"/>
</dbReference>
<dbReference type="FunFam" id="3.40.50.2020:FF:000021">
    <property type="entry name" value="Adenine phosphoribosyltransferase"/>
    <property type="match status" value="1"/>
</dbReference>
<accession>A0A0P8BFZ4</accession>
<dbReference type="Pfam" id="PF00156">
    <property type="entry name" value="Pribosyltran"/>
    <property type="match status" value="1"/>
</dbReference>
<dbReference type="HAMAP" id="MF_00004">
    <property type="entry name" value="Aden_phosphoribosyltr"/>
    <property type="match status" value="1"/>
</dbReference>
<dbReference type="AlphaFoldDB" id="A0A0P8BFZ4"/>
<comment type="similarity">
    <text evidence="5 11">Belongs to the purine/pyrimidine phosphoribosyltransferase family.</text>
</comment>
<evidence type="ECO:0000256" key="10">
    <source>
        <dbReference type="ARBA" id="ARBA00022726"/>
    </source>
</evidence>
<dbReference type="InterPro" id="IPR000836">
    <property type="entry name" value="PRTase_dom"/>
</dbReference>
<dbReference type="InterPro" id="IPR029057">
    <property type="entry name" value="PRTase-like"/>
</dbReference>
<dbReference type="UniPathway" id="UPA00588">
    <property type="reaction ID" value="UER00646"/>
</dbReference>
<keyword evidence="10 11" id="KW-0660">Purine salvage</keyword>
<evidence type="ECO:0000256" key="4">
    <source>
        <dbReference type="ARBA" id="ARBA00004659"/>
    </source>
</evidence>
<dbReference type="GO" id="GO:0044209">
    <property type="term" value="P:AMP salvage"/>
    <property type="evidence" value="ECO:0007669"/>
    <property type="project" value="UniProtKB-UniRule"/>
</dbReference>
<evidence type="ECO:0000256" key="7">
    <source>
        <dbReference type="ARBA" id="ARBA00022490"/>
    </source>
</evidence>
<dbReference type="Gene3D" id="3.40.50.2020">
    <property type="match status" value="1"/>
</dbReference>
<evidence type="ECO:0000256" key="1">
    <source>
        <dbReference type="ARBA" id="ARBA00000868"/>
    </source>
</evidence>
<keyword evidence="9 11" id="KW-0808">Transferase</keyword>
<evidence type="ECO:0000259" key="12">
    <source>
        <dbReference type="Pfam" id="PF00156"/>
    </source>
</evidence>
<dbReference type="InterPro" id="IPR005764">
    <property type="entry name" value="Ade_phspho_trans"/>
</dbReference>
<feature type="domain" description="Phosphoribosyltransferase" evidence="12">
    <location>
        <begin position="26"/>
        <end position="149"/>
    </location>
</feature>
<keyword evidence="7 11" id="KW-0963">Cytoplasm</keyword>
<dbReference type="EC" id="2.4.2.7" evidence="6 11"/>
<dbReference type="SUPFAM" id="SSF53271">
    <property type="entry name" value="PRTase-like"/>
    <property type="match status" value="1"/>
</dbReference>
<comment type="subunit">
    <text evidence="11">Homodimer.</text>
</comment>
<dbReference type="PANTHER" id="PTHR32315">
    <property type="entry name" value="ADENINE PHOSPHORIBOSYLTRANSFERASE"/>
    <property type="match status" value="1"/>
</dbReference>
<dbReference type="CDD" id="cd06223">
    <property type="entry name" value="PRTases_typeI"/>
    <property type="match status" value="1"/>
</dbReference>
<dbReference type="NCBIfam" id="TIGR01090">
    <property type="entry name" value="apt"/>
    <property type="match status" value="1"/>
</dbReference>
<evidence type="ECO:0000256" key="9">
    <source>
        <dbReference type="ARBA" id="ARBA00022679"/>
    </source>
</evidence>
<evidence type="ECO:0000256" key="5">
    <source>
        <dbReference type="ARBA" id="ARBA00008391"/>
    </source>
</evidence>
<evidence type="ECO:0000313" key="14">
    <source>
        <dbReference type="Proteomes" id="UP000050465"/>
    </source>
</evidence>
<evidence type="ECO:0000256" key="6">
    <source>
        <dbReference type="ARBA" id="ARBA00011893"/>
    </source>
</evidence>
<proteinExistence type="inferred from homology"/>
<dbReference type="Proteomes" id="UP000050465">
    <property type="component" value="Unassembled WGS sequence"/>
</dbReference>
<dbReference type="STRING" id="1666911.HLUCCA11_20860"/>
<evidence type="ECO:0000313" key="13">
    <source>
        <dbReference type="EMBL" id="KPQ32671.1"/>
    </source>
</evidence>
<comment type="subcellular location">
    <subcellularLocation>
        <location evidence="3 11">Cytoplasm</location>
    </subcellularLocation>
</comment>
<evidence type="ECO:0000256" key="3">
    <source>
        <dbReference type="ARBA" id="ARBA00004496"/>
    </source>
</evidence>
<reference evidence="13 14" key="1">
    <citation type="submission" date="2015-09" db="EMBL/GenBank/DDBJ databases">
        <title>Identification and resolution of microdiversity through metagenomic sequencing of parallel consortia.</title>
        <authorList>
            <person name="Nelson W.C."/>
            <person name="Romine M.F."/>
            <person name="Lindemann S.R."/>
        </authorList>
    </citation>
    <scope>NUCLEOTIDE SEQUENCE [LARGE SCALE GENOMIC DNA]</scope>
    <source>
        <strain evidence="13">Ana</strain>
    </source>
</reference>
<comment type="function">
    <text evidence="2 11">Catalyzes a salvage reaction resulting in the formation of AMP, that is energically less costly than de novo synthesis.</text>
</comment>
<dbReference type="PATRIC" id="fig|1666911.3.peg.3117"/>
<keyword evidence="8 11" id="KW-0328">Glycosyltransferase</keyword>
<gene>
    <name evidence="13" type="primary">aprT</name>
    <name evidence="11" type="synonym">apt</name>
    <name evidence="13" type="ORF">HLUCCA11_20860</name>
</gene>
<name>A0A0P8BFZ4_9CYAN</name>
<protein>
    <recommendedName>
        <fullName evidence="6 11">Adenine phosphoribosyltransferase</fullName>
        <shortName evidence="11">APRT</shortName>
        <ecNumber evidence="6 11">2.4.2.7</ecNumber>
    </recommendedName>
</protein>
<organism evidence="13 14">
    <name type="scientific">Phormidesmis priestleyi Ana</name>
    <dbReference type="NCBI Taxonomy" id="1666911"/>
    <lineage>
        <taxon>Bacteria</taxon>
        <taxon>Bacillati</taxon>
        <taxon>Cyanobacteriota</taxon>
        <taxon>Cyanophyceae</taxon>
        <taxon>Leptolyngbyales</taxon>
        <taxon>Leptolyngbyaceae</taxon>
        <taxon>Phormidesmis</taxon>
    </lineage>
</organism>
<dbReference type="NCBIfam" id="NF002634">
    <property type="entry name" value="PRK02304.1-3"/>
    <property type="match status" value="1"/>
</dbReference>
<dbReference type="EMBL" id="LJZR01000049">
    <property type="protein sequence ID" value="KPQ32671.1"/>
    <property type="molecule type" value="Genomic_DNA"/>
</dbReference>
<comment type="caution">
    <text evidence="13">The sequence shown here is derived from an EMBL/GenBank/DDBJ whole genome shotgun (WGS) entry which is preliminary data.</text>
</comment>
<sequence length="171" mass="18411">MELKALIKDIPDFPQPGIIFRDITTLLQDPAGLQHTIAQITEQGAPLAADYIAGIESRGFIFGMPVAHQLQTGFIPIRKGGKLPREVHSIAYELEYGQDQLEVHQDAFKPNSRVLIVDDLLATGGTAAAAAKLIDKAGAKVVGFAFVIELNGLAGRNNLPSDIPIISLVQY</sequence>
<dbReference type="InterPro" id="IPR050054">
    <property type="entry name" value="UPRTase/APRTase"/>
</dbReference>
<dbReference type="PANTHER" id="PTHR32315:SF3">
    <property type="entry name" value="ADENINE PHOSPHORIBOSYLTRANSFERASE"/>
    <property type="match status" value="1"/>
</dbReference>
<dbReference type="GO" id="GO:0006168">
    <property type="term" value="P:adenine salvage"/>
    <property type="evidence" value="ECO:0007669"/>
    <property type="project" value="InterPro"/>
</dbReference>
<comment type="catalytic activity">
    <reaction evidence="1 11">
        <text>AMP + diphosphate = 5-phospho-alpha-D-ribose 1-diphosphate + adenine</text>
        <dbReference type="Rhea" id="RHEA:16609"/>
        <dbReference type="ChEBI" id="CHEBI:16708"/>
        <dbReference type="ChEBI" id="CHEBI:33019"/>
        <dbReference type="ChEBI" id="CHEBI:58017"/>
        <dbReference type="ChEBI" id="CHEBI:456215"/>
        <dbReference type="EC" id="2.4.2.7"/>
    </reaction>
</comment>
<evidence type="ECO:0000256" key="2">
    <source>
        <dbReference type="ARBA" id="ARBA00003968"/>
    </source>
</evidence>
<evidence type="ECO:0000256" key="11">
    <source>
        <dbReference type="HAMAP-Rule" id="MF_00004"/>
    </source>
</evidence>
<dbReference type="NCBIfam" id="NF002636">
    <property type="entry name" value="PRK02304.1-5"/>
    <property type="match status" value="1"/>
</dbReference>
<dbReference type="GO" id="GO:0002055">
    <property type="term" value="F:adenine binding"/>
    <property type="evidence" value="ECO:0007669"/>
    <property type="project" value="TreeGrafter"/>
</dbReference>
<dbReference type="GO" id="GO:0006166">
    <property type="term" value="P:purine ribonucleoside salvage"/>
    <property type="evidence" value="ECO:0007669"/>
    <property type="project" value="UniProtKB-UniRule"/>
</dbReference>
<evidence type="ECO:0000256" key="8">
    <source>
        <dbReference type="ARBA" id="ARBA00022676"/>
    </source>
</evidence>
<comment type="pathway">
    <text evidence="4 11">Purine metabolism; AMP biosynthesis via salvage pathway; AMP from adenine: step 1/1.</text>
</comment>
<dbReference type="GO" id="GO:0003999">
    <property type="term" value="F:adenine phosphoribosyltransferase activity"/>
    <property type="evidence" value="ECO:0007669"/>
    <property type="project" value="UniProtKB-UniRule"/>
</dbReference>